<dbReference type="EMBL" id="CP129971">
    <property type="protein sequence ID" value="WMN12256.1"/>
    <property type="molecule type" value="Genomic_DNA"/>
</dbReference>
<keyword evidence="3" id="KW-1185">Reference proteome</keyword>
<organism evidence="2 3">
    <name type="scientific">Marivirga salinarum</name>
    <dbReference type="NCBI Taxonomy" id="3059078"/>
    <lineage>
        <taxon>Bacteria</taxon>
        <taxon>Pseudomonadati</taxon>
        <taxon>Bacteroidota</taxon>
        <taxon>Cytophagia</taxon>
        <taxon>Cytophagales</taxon>
        <taxon>Marivirgaceae</taxon>
        <taxon>Marivirga</taxon>
    </lineage>
</organism>
<feature type="transmembrane region" description="Helical" evidence="1">
    <location>
        <begin position="56"/>
        <end position="81"/>
    </location>
</feature>
<proteinExistence type="predicted"/>
<keyword evidence="1" id="KW-0472">Membrane</keyword>
<dbReference type="AlphaFoldDB" id="A0AA51RBI6"/>
<dbReference type="RefSeq" id="WP_308350202.1">
    <property type="nucleotide sequence ID" value="NZ_CP129971.1"/>
</dbReference>
<dbReference type="KEGG" id="msaa:QYS49_32990"/>
<reference evidence="2 3" key="1">
    <citation type="submission" date="2023-08" db="EMBL/GenBank/DDBJ databases">
        <title>Comparative genomics and taxonomic characterization of three novel marine species of genus Marivirga.</title>
        <authorList>
            <person name="Muhammad N."/>
            <person name="Kim S.-G."/>
        </authorList>
    </citation>
    <scope>NUCLEOTIDE SEQUENCE [LARGE SCALE GENOMIC DNA]</scope>
    <source>
        <strain evidence="2 3">BDSF4-3</strain>
    </source>
</reference>
<evidence type="ECO:0000313" key="2">
    <source>
        <dbReference type="EMBL" id="WMN12256.1"/>
    </source>
</evidence>
<evidence type="ECO:0000256" key="1">
    <source>
        <dbReference type="SAM" id="Phobius"/>
    </source>
</evidence>
<feature type="transmembrane region" description="Helical" evidence="1">
    <location>
        <begin position="17"/>
        <end position="35"/>
    </location>
</feature>
<feature type="transmembrane region" description="Helical" evidence="1">
    <location>
        <begin position="112"/>
        <end position="132"/>
    </location>
</feature>
<sequence>MNEGIIKNAYEAMIKELQTIITVAYIFAVGIGMLFNYQRYDEFGINIFDYADVFDFLITPFSDFQVLLFTMISLLFTYLIYKLDVAWKGKYPKWYSRLVYFGFDQKSWFANFRYFTFFIVLISYLYVSADWYGSISKKQLKKLDPITIQFSDGEVKKGKMIGKTKEVIFIMYGKQVEVIPISSLVKTIKMPVQ</sequence>
<protein>
    <submittedName>
        <fullName evidence="2">Uncharacterized protein</fullName>
    </submittedName>
</protein>
<accession>A0AA51RBI6</accession>
<keyword evidence="1" id="KW-1133">Transmembrane helix</keyword>
<keyword evidence="1" id="KW-0812">Transmembrane</keyword>
<evidence type="ECO:0000313" key="3">
    <source>
        <dbReference type="Proteomes" id="UP001230496"/>
    </source>
</evidence>
<dbReference type="Proteomes" id="UP001230496">
    <property type="component" value="Chromosome"/>
</dbReference>
<gene>
    <name evidence="2" type="ORF">QYS49_32990</name>
</gene>
<name>A0AA51RBI6_9BACT</name>